<dbReference type="Proteomes" id="UP000326759">
    <property type="component" value="Unassembled WGS sequence"/>
</dbReference>
<accession>A0A5N5SY77</accession>
<reference evidence="1 2" key="1">
    <citation type="journal article" date="2019" name="PLoS Biol.">
        <title>Sex chromosomes control vertical transmission of feminizing Wolbachia symbionts in an isopod.</title>
        <authorList>
            <person name="Becking T."/>
            <person name="Chebbi M.A."/>
            <person name="Giraud I."/>
            <person name="Moumen B."/>
            <person name="Laverre T."/>
            <person name="Caubet Y."/>
            <person name="Peccoud J."/>
            <person name="Gilbert C."/>
            <person name="Cordaux R."/>
        </authorList>
    </citation>
    <scope>NUCLEOTIDE SEQUENCE [LARGE SCALE GENOMIC DNA]</scope>
    <source>
        <strain evidence="1">ANa2</strain>
        <tissue evidence="1">Whole body excluding digestive tract and cuticle</tissue>
    </source>
</reference>
<sequence>MLEKSLTGKETSVVVIGITLHMRAKYKDKIEGLKVFERYLSIAKEFSFRTVERQMIKHYPHILSEKIRIQEDLPTQSNSIDLYNKIAEKILNGTSVKMWA</sequence>
<comment type="caution">
    <text evidence="1">The sequence shown here is derived from an EMBL/GenBank/DDBJ whole genome shotgun (WGS) entry which is preliminary data.</text>
</comment>
<evidence type="ECO:0000313" key="1">
    <source>
        <dbReference type="EMBL" id="KAB7499166.1"/>
    </source>
</evidence>
<proteinExistence type="predicted"/>
<dbReference type="EMBL" id="SEYY01018632">
    <property type="protein sequence ID" value="KAB7499166.1"/>
    <property type="molecule type" value="Genomic_DNA"/>
</dbReference>
<dbReference type="AlphaFoldDB" id="A0A5N5SY77"/>
<name>A0A5N5SY77_9CRUS</name>
<keyword evidence="2" id="KW-1185">Reference proteome</keyword>
<gene>
    <name evidence="1" type="ORF">Anas_09222</name>
</gene>
<evidence type="ECO:0000313" key="2">
    <source>
        <dbReference type="Proteomes" id="UP000326759"/>
    </source>
</evidence>
<organism evidence="1 2">
    <name type="scientific">Armadillidium nasatum</name>
    <dbReference type="NCBI Taxonomy" id="96803"/>
    <lineage>
        <taxon>Eukaryota</taxon>
        <taxon>Metazoa</taxon>
        <taxon>Ecdysozoa</taxon>
        <taxon>Arthropoda</taxon>
        <taxon>Crustacea</taxon>
        <taxon>Multicrustacea</taxon>
        <taxon>Malacostraca</taxon>
        <taxon>Eumalacostraca</taxon>
        <taxon>Peracarida</taxon>
        <taxon>Isopoda</taxon>
        <taxon>Oniscidea</taxon>
        <taxon>Crinocheta</taxon>
        <taxon>Armadillidiidae</taxon>
        <taxon>Armadillidium</taxon>
    </lineage>
</organism>
<protein>
    <submittedName>
        <fullName evidence="1">Uncharacterized protein</fullName>
    </submittedName>
</protein>